<dbReference type="GO" id="GO:0016491">
    <property type="term" value="F:oxidoreductase activity"/>
    <property type="evidence" value="ECO:0007669"/>
    <property type="project" value="UniProtKB-KW"/>
</dbReference>
<reference evidence="7 8" key="1">
    <citation type="journal article" date="2012" name="PLoS Pathog.">
        <title>Diverse lifestyles and strategies of plant pathogenesis encoded in the genomes of eighteen Dothideomycetes fungi.</title>
        <authorList>
            <person name="Ohm R.A."/>
            <person name="Feau N."/>
            <person name="Henrissat B."/>
            <person name="Schoch C.L."/>
            <person name="Horwitz B.A."/>
            <person name="Barry K.W."/>
            <person name="Condon B.J."/>
            <person name="Copeland A.C."/>
            <person name="Dhillon B."/>
            <person name="Glaser F."/>
            <person name="Hesse C.N."/>
            <person name="Kosti I."/>
            <person name="LaButti K."/>
            <person name="Lindquist E.A."/>
            <person name="Lucas S."/>
            <person name="Salamov A.A."/>
            <person name="Bradshaw R.E."/>
            <person name="Ciuffetti L."/>
            <person name="Hamelin R.C."/>
            <person name="Kema G.H.J."/>
            <person name="Lawrence C."/>
            <person name="Scott J.A."/>
            <person name="Spatafora J.W."/>
            <person name="Turgeon B.G."/>
            <person name="de Wit P.J.G.M."/>
            <person name="Zhong S."/>
            <person name="Goodwin S.B."/>
            <person name="Grigoriev I.V."/>
        </authorList>
    </citation>
    <scope>NUCLEOTIDE SEQUENCE [LARGE SCALE GENOMIC DNA]</scope>
    <source>
        <strain evidence="7 8">SO2202</strain>
    </source>
</reference>
<dbReference type="InterPro" id="IPR050281">
    <property type="entry name" value="Flavin_monoamine_oxidase"/>
</dbReference>
<dbReference type="SUPFAM" id="SSF51905">
    <property type="entry name" value="FAD/NAD(P)-binding domain"/>
    <property type="match status" value="1"/>
</dbReference>
<evidence type="ECO:0000256" key="5">
    <source>
        <dbReference type="SAM" id="MobiDB-lite"/>
    </source>
</evidence>
<dbReference type="STRING" id="692275.M3BRI4"/>
<evidence type="ECO:0000256" key="4">
    <source>
        <dbReference type="RuleBase" id="RU362067"/>
    </source>
</evidence>
<feature type="compositionally biased region" description="Polar residues" evidence="5">
    <location>
        <begin position="1"/>
        <end position="12"/>
    </location>
</feature>
<dbReference type="RefSeq" id="XP_016756854.1">
    <property type="nucleotide sequence ID" value="XM_016908231.1"/>
</dbReference>
<dbReference type="InterPro" id="IPR036188">
    <property type="entry name" value="FAD/NAD-bd_sf"/>
</dbReference>
<feature type="binding site" evidence="3">
    <location>
        <begin position="92"/>
        <end position="93"/>
    </location>
    <ligand>
        <name>FAD</name>
        <dbReference type="ChEBI" id="CHEBI:57692"/>
    </ligand>
</feature>
<dbReference type="Gene3D" id="3.50.50.60">
    <property type="entry name" value="FAD/NAD(P)-binding domain"/>
    <property type="match status" value="1"/>
</dbReference>
<feature type="binding site" evidence="3">
    <location>
        <position position="268"/>
    </location>
    <ligand>
        <name>FAD</name>
        <dbReference type="ChEBI" id="CHEBI:57692"/>
    </ligand>
</feature>
<keyword evidence="4" id="KW-0274">FAD</keyword>
<feature type="domain" description="Amine oxidase" evidence="6">
    <location>
        <begin position="72"/>
        <end position="521"/>
    </location>
</feature>
<organism evidence="7 8">
    <name type="scientific">Sphaerulina musiva (strain SO2202)</name>
    <name type="common">Poplar stem canker fungus</name>
    <name type="synonym">Septoria musiva</name>
    <dbReference type="NCBI Taxonomy" id="692275"/>
    <lineage>
        <taxon>Eukaryota</taxon>
        <taxon>Fungi</taxon>
        <taxon>Dikarya</taxon>
        <taxon>Ascomycota</taxon>
        <taxon>Pezizomycotina</taxon>
        <taxon>Dothideomycetes</taxon>
        <taxon>Dothideomycetidae</taxon>
        <taxon>Mycosphaerellales</taxon>
        <taxon>Mycosphaerellaceae</taxon>
        <taxon>Sphaerulina</taxon>
    </lineage>
</organism>
<dbReference type="OMA" id="DELMIRC"/>
<accession>M3BRI4</accession>
<dbReference type="InterPro" id="IPR002937">
    <property type="entry name" value="Amino_oxidase"/>
</dbReference>
<keyword evidence="4" id="KW-0285">Flavoprotein</keyword>
<dbReference type="EMBL" id="KB456270">
    <property type="protein sequence ID" value="EMF08733.1"/>
    <property type="molecule type" value="Genomic_DNA"/>
</dbReference>
<comment type="similarity">
    <text evidence="4">Belongs to the flavin monoamine oxidase family.</text>
</comment>
<dbReference type="PANTHER" id="PTHR10742:SF410">
    <property type="entry name" value="LYSINE-SPECIFIC HISTONE DEMETHYLASE 2"/>
    <property type="match status" value="1"/>
</dbReference>
<dbReference type="SUPFAM" id="SSF54373">
    <property type="entry name" value="FAD-linked reductases, C-terminal domain"/>
    <property type="match status" value="1"/>
</dbReference>
<protein>
    <recommendedName>
        <fullName evidence="4">Amine oxidase</fullName>
        <ecNumber evidence="4">1.4.3.-</ecNumber>
    </recommendedName>
</protein>
<dbReference type="eggNOG" id="KOG0029">
    <property type="taxonomic scope" value="Eukaryota"/>
</dbReference>
<gene>
    <name evidence="7" type="ORF">SEPMUDRAFT_166410</name>
</gene>
<evidence type="ECO:0000313" key="8">
    <source>
        <dbReference type="Proteomes" id="UP000016931"/>
    </source>
</evidence>
<sequence length="537" mass="59359">MAHLYHQTSTICDSPPEKPSNCDSGLGEDTSSVSANIAIAVPTEAPAVDQLAKAPRTGVNEKAKVIVLGAGISGLRAASVLQRHGLDVTIIEARDRIGGRIHTTRNAQGVPRDIGAAWCHETSHNPLVKLISKLRLDYYYDDGLPIYYTEQGRTGAQAKLKKVADEAADYMEWYYGTHPEAPDQPVSDFVNAFVANHELITDDERLWAPQAFKEVELWIGTSIETASSKHLSYFITERNLYMKGGYDAIVQWTADCLLPNTIQLNSVVDSVMWSEDGSRKSAVEYHDDAGNVRVVEADAVVSTLPLGALKRDLVHFDPPLPNDMQFAISKYSYGALGKVFFEFADVFWSKENDQFVYYPSPPELVIDQYSTSPGASSTSSDEQDSILNYATVTINLWIMTGGKELCIQIAEPLTQRIEAMTTKEEIYKFFEPLFKLFRTEPYKSLPPLIDVETTHWSHDPLAGYGSYSADKVGDEPDLYMEALEEHKDSRLQFAGEHCTRSGNGCVHGAFATGETAAKNLLKSLGVEHDGGDFLSLH</sequence>
<name>M3BRI4_SPHMS</name>
<evidence type="ECO:0000259" key="6">
    <source>
        <dbReference type="Pfam" id="PF01593"/>
    </source>
</evidence>
<dbReference type="InterPro" id="IPR001613">
    <property type="entry name" value="Flavin_amine_oxidase"/>
</dbReference>
<evidence type="ECO:0000256" key="1">
    <source>
        <dbReference type="ARBA" id="ARBA00001974"/>
    </source>
</evidence>
<dbReference type="PANTHER" id="PTHR10742">
    <property type="entry name" value="FLAVIN MONOAMINE OXIDASE"/>
    <property type="match status" value="1"/>
</dbReference>
<dbReference type="Pfam" id="PF01593">
    <property type="entry name" value="Amino_oxidase"/>
    <property type="match status" value="1"/>
</dbReference>
<evidence type="ECO:0000256" key="2">
    <source>
        <dbReference type="ARBA" id="ARBA00023002"/>
    </source>
</evidence>
<keyword evidence="2 4" id="KW-0560">Oxidoreductase</keyword>
<dbReference type="AlphaFoldDB" id="M3BRI4"/>
<proteinExistence type="inferred from homology"/>
<feature type="region of interest" description="Disordered" evidence="5">
    <location>
        <begin position="1"/>
        <end position="27"/>
    </location>
</feature>
<comment type="cofactor">
    <cofactor evidence="1 4">
        <name>FAD</name>
        <dbReference type="ChEBI" id="CHEBI:57692"/>
    </cofactor>
</comment>
<evidence type="ECO:0000256" key="3">
    <source>
        <dbReference type="PIRSR" id="PIRSR601613-1"/>
    </source>
</evidence>
<dbReference type="EC" id="1.4.3.-" evidence="4"/>
<feature type="binding site" evidence="3">
    <location>
        <position position="73"/>
    </location>
    <ligand>
        <name>FAD</name>
        <dbReference type="ChEBI" id="CHEBI:57692"/>
    </ligand>
</feature>
<keyword evidence="8" id="KW-1185">Reference proteome</keyword>
<dbReference type="PRINTS" id="PR00757">
    <property type="entry name" value="AMINEOXDASEF"/>
</dbReference>
<dbReference type="Proteomes" id="UP000016931">
    <property type="component" value="Unassembled WGS sequence"/>
</dbReference>
<dbReference type="GeneID" id="27905368"/>
<evidence type="ECO:0000313" key="7">
    <source>
        <dbReference type="EMBL" id="EMF08733.1"/>
    </source>
</evidence>
<dbReference type="Gene3D" id="3.90.660.10">
    <property type="match status" value="1"/>
</dbReference>
<dbReference type="HOGENOM" id="CLU_004498_10_1_1"/>
<dbReference type="OrthoDB" id="5046242at2759"/>